<keyword evidence="1" id="KW-1185">Reference proteome</keyword>
<accession>A0A914PTR2</accession>
<name>A0A914PTR2_9BILA</name>
<sequence length="96" mass="11358">MRRRDADIEWMQTVHGRRSNRRLVEATTSIYDRWELTWERLVIKNDELSTGIHEQLLHGTLLSDFRNGTFQESSEVAIKMPNKYALEITKVRLVPC</sequence>
<evidence type="ECO:0000313" key="1">
    <source>
        <dbReference type="Proteomes" id="UP000887578"/>
    </source>
</evidence>
<reference evidence="2" key="1">
    <citation type="submission" date="2022-11" db="UniProtKB">
        <authorList>
            <consortium name="WormBaseParasite"/>
        </authorList>
    </citation>
    <scope>IDENTIFICATION</scope>
</reference>
<protein>
    <submittedName>
        <fullName evidence="2">Uncharacterized protein</fullName>
    </submittedName>
</protein>
<dbReference type="WBParaSite" id="PDA_v2.g22103.t1">
    <property type="protein sequence ID" value="PDA_v2.g22103.t1"/>
    <property type="gene ID" value="PDA_v2.g22103"/>
</dbReference>
<dbReference type="Proteomes" id="UP000887578">
    <property type="component" value="Unplaced"/>
</dbReference>
<evidence type="ECO:0000313" key="2">
    <source>
        <dbReference type="WBParaSite" id="PDA_v2.g22103.t1"/>
    </source>
</evidence>
<dbReference type="AlphaFoldDB" id="A0A914PTR2"/>
<organism evidence="1 2">
    <name type="scientific">Panagrolaimus davidi</name>
    <dbReference type="NCBI Taxonomy" id="227884"/>
    <lineage>
        <taxon>Eukaryota</taxon>
        <taxon>Metazoa</taxon>
        <taxon>Ecdysozoa</taxon>
        <taxon>Nematoda</taxon>
        <taxon>Chromadorea</taxon>
        <taxon>Rhabditida</taxon>
        <taxon>Tylenchina</taxon>
        <taxon>Panagrolaimomorpha</taxon>
        <taxon>Panagrolaimoidea</taxon>
        <taxon>Panagrolaimidae</taxon>
        <taxon>Panagrolaimus</taxon>
    </lineage>
</organism>
<proteinExistence type="predicted"/>